<organism evidence="1 2">
    <name type="scientific">Paenibacillus montaniterrae</name>
    <dbReference type="NCBI Taxonomy" id="429341"/>
    <lineage>
        <taxon>Bacteria</taxon>
        <taxon>Bacillati</taxon>
        <taxon>Bacillota</taxon>
        <taxon>Bacilli</taxon>
        <taxon>Bacillales</taxon>
        <taxon>Paenibacillaceae</taxon>
        <taxon>Paenibacillus</taxon>
    </lineage>
</organism>
<evidence type="ECO:0000313" key="2">
    <source>
        <dbReference type="Proteomes" id="UP000683139"/>
    </source>
</evidence>
<dbReference type="RefSeq" id="WP_213516925.1">
    <property type="nucleotide sequence ID" value="NZ_BOSE01000006.1"/>
</dbReference>
<dbReference type="Proteomes" id="UP000683139">
    <property type="component" value="Unassembled WGS sequence"/>
</dbReference>
<sequence length="218" mass="25061">MKEVIEQRFNELITQGAVLSSKAKEDDYWIIDSYIPLFQTWLSSSINLIQMISPKQSFHFNECNKIMEHEQLNQGIPTLVFQRMFGLIASAFEEWKRGILKDIQYIVAAETFDDFLDHAFEYHKANKKNEAAILASSVLEDTIKKIATKNNITTKGVSLEPLIESLISSDILTVVKGKRIKAYAGIRNKALHAEWDEFDIRDTGEMIKGIRELIENYL</sequence>
<proteinExistence type="predicted"/>
<keyword evidence="2" id="KW-1185">Reference proteome</keyword>
<dbReference type="AlphaFoldDB" id="A0A919YPX0"/>
<reference evidence="1" key="1">
    <citation type="submission" date="2021-03" db="EMBL/GenBank/DDBJ databases">
        <title>Antimicrobial resistance genes in bacteria isolated from Japanese honey, and their potential for conferring macrolide and lincosamide resistance in the American foulbrood pathogen Paenibacillus larvae.</title>
        <authorList>
            <person name="Okamoto M."/>
            <person name="Kumagai M."/>
            <person name="Kanamori H."/>
            <person name="Takamatsu D."/>
        </authorList>
    </citation>
    <scope>NUCLEOTIDE SEQUENCE</scope>
    <source>
        <strain evidence="1">J40TS1</strain>
    </source>
</reference>
<gene>
    <name evidence="1" type="ORF">J40TS1_31470</name>
</gene>
<evidence type="ECO:0000313" key="1">
    <source>
        <dbReference type="EMBL" id="GIP17505.1"/>
    </source>
</evidence>
<name>A0A919YPX0_9BACL</name>
<protein>
    <recommendedName>
        <fullName evidence="3">DUF4145 domain-containing protein</fullName>
    </recommendedName>
</protein>
<dbReference type="EMBL" id="BOSE01000006">
    <property type="protein sequence ID" value="GIP17505.1"/>
    <property type="molecule type" value="Genomic_DNA"/>
</dbReference>
<accession>A0A919YPX0</accession>
<evidence type="ECO:0008006" key="3">
    <source>
        <dbReference type="Google" id="ProtNLM"/>
    </source>
</evidence>
<comment type="caution">
    <text evidence="1">The sequence shown here is derived from an EMBL/GenBank/DDBJ whole genome shotgun (WGS) entry which is preliminary data.</text>
</comment>